<proteinExistence type="predicted"/>
<sequence length="67" mass="7582">MLVPPLIITEKDLEQAAEILCHNLPVGNNILAKVVSCFLNNNAWQIIVYLFTLFGYNSVRLTCYLRG</sequence>
<dbReference type="EMBL" id="PSQE01000008">
    <property type="protein sequence ID" value="RHN38718.1"/>
    <property type="molecule type" value="Genomic_DNA"/>
</dbReference>
<dbReference type="Proteomes" id="UP000265566">
    <property type="component" value="Chromosome 8"/>
</dbReference>
<reference evidence="3" key="3">
    <citation type="submission" date="2015-04" db="UniProtKB">
        <authorList>
            <consortium name="EnsemblPlants"/>
        </authorList>
    </citation>
    <scope>IDENTIFICATION</scope>
    <source>
        <strain evidence="3">cv. Jemalong A17</strain>
    </source>
</reference>
<gene>
    <name evidence="1" type="ordered locus">MTR_8g007545</name>
    <name evidence="2" type="ORF">MtrunA17_Chr8g0336231</name>
</gene>
<dbReference type="Gramene" id="rna44682">
    <property type="protein sequence ID" value="RHN38718.1"/>
    <property type="gene ID" value="gene44682"/>
</dbReference>
<reference evidence="1 4" key="2">
    <citation type="journal article" date="2014" name="BMC Genomics">
        <title>An improved genome release (version Mt4.0) for the model legume Medicago truncatula.</title>
        <authorList>
            <person name="Tang H."/>
            <person name="Krishnakumar V."/>
            <person name="Bidwell S."/>
            <person name="Rosen B."/>
            <person name="Chan A."/>
            <person name="Zhou S."/>
            <person name="Gentzbittel L."/>
            <person name="Childs K.L."/>
            <person name="Yandell M."/>
            <person name="Gundlach H."/>
            <person name="Mayer K.F."/>
            <person name="Schwartz D.C."/>
            <person name="Town C.D."/>
        </authorList>
    </citation>
    <scope>GENOME REANNOTATION</scope>
    <source>
        <strain evidence="1">A17</strain>
        <strain evidence="3 4">cv. Jemalong A17</strain>
    </source>
</reference>
<protein>
    <submittedName>
        <fullName evidence="1 3">Uncharacterized protein</fullName>
    </submittedName>
</protein>
<evidence type="ECO:0000313" key="4">
    <source>
        <dbReference type="Proteomes" id="UP000002051"/>
    </source>
</evidence>
<dbReference type="AlphaFoldDB" id="A0A072TM88"/>
<keyword evidence="4" id="KW-1185">Reference proteome</keyword>
<reference evidence="2" key="4">
    <citation type="journal article" date="2018" name="Nat. Plants">
        <title>Whole-genome landscape of Medicago truncatula symbiotic genes.</title>
        <authorList>
            <person name="Pecrix Y."/>
            <person name="Gamas P."/>
            <person name="Carrere S."/>
        </authorList>
    </citation>
    <scope>NUCLEOTIDE SEQUENCE</scope>
    <source>
        <tissue evidence="2">Leaves</tissue>
    </source>
</reference>
<accession>A0A072TM88</accession>
<reference evidence="1 4" key="1">
    <citation type="journal article" date="2011" name="Nature">
        <title>The Medicago genome provides insight into the evolution of rhizobial symbioses.</title>
        <authorList>
            <person name="Young N.D."/>
            <person name="Debelle F."/>
            <person name="Oldroyd G.E."/>
            <person name="Geurts R."/>
            <person name="Cannon S.B."/>
            <person name="Udvardi M.K."/>
            <person name="Benedito V.A."/>
            <person name="Mayer K.F."/>
            <person name="Gouzy J."/>
            <person name="Schoof H."/>
            <person name="Van de Peer Y."/>
            <person name="Proost S."/>
            <person name="Cook D.R."/>
            <person name="Meyers B.C."/>
            <person name="Spannagl M."/>
            <person name="Cheung F."/>
            <person name="De Mita S."/>
            <person name="Krishnakumar V."/>
            <person name="Gundlach H."/>
            <person name="Zhou S."/>
            <person name="Mudge J."/>
            <person name="Bharti A.K."/>
            <person name="Murray J.D."/>
            <person name="Naoumkina M.A."/>
            <person name="Rosen B."/>
            <person name="Silverstein K.A."/>
            <person name="Tang H."/>
            <person name="Rombauts S."/>
            <person name="Zhao P.X."/>
            <person name="Zhou P."/>
            <person name="Barbe V."/>
            <person name="Bardou P."/>
            <person name="Bechner M."/>
            <person name="Bellec A."/>
            <person name="Berger A."/>
            <person name="Berges H."/>
            <person name="Bidwell S."/>
            <person name="Bisseling T."/>
            <person name="Choisne N."/>
            <person name="Couloux A."/>
            <person name="Denny R."/>
            <person name="Deshpande S."/>
            <person name="Dai X."/>
            <person name="Doyle J.J."/>
            <person name="Dudez A.M."/>
            <person name="Farmer A.D."/>
            <person name="Fouteau S."/>
            <person name="Franken C."/>
            <person name="Gibelin C."/>
            <person name="Gish J."/>
            <person name="Goldstein S."/>
            <person name="Gonzalez A.J."/>
            <person name="Green P.J."/>
            <person name="Hallab A."/>
            <person name="Hartog M."/>
            <person name="Hua A."/>
            <person name="Humphray S.J."/>
            <person name="Jeong D.H."/>
            <person name="Jing Y."/>
            <person name="Jocker A."/>
            <person name="Kenton S.M."/>
            <person name="Kim D.J."/>
            <person name="Klee K."/>
            <person name="Lai H."/>
            <person name="Lang C."/>
            <person name="Lin S."/>
            <person name="Macmil S.L."/>
            <person name="Magdelenat G."/>
            <person name="Matthews L."/>
            <person name="McCorrison J."/>
            <person name="Monaghan E.L."/>
            <person name="Mun J.H."/>
            <person name="Najar F.Z."/>
            <person name="Nicholson C."/>
            <person name="Noirot C."/>
            <person name="O'Bleness M."/>
            <person name="Paule C.R."/>
            <person name="Poulain J."/>
            <person name="Prion F."/>
            <person name="Qin B."/>
            <person name="Qu C."/>
            <person name="Retzel E.F."/>
            <person name="Riddle C."/>
            <person name="Sallet E."/>
            <person name="Samain S."/>
            <person name="Samson N."/>
            <person name="Sanders I."/>
            <person name="Saurat O."/>
            <person name="Scarpelli C."/>
            <person name="Schiex T."/>
            <person name="Segurens B."/>
            <person name="Severin A.J."/>
            <person name="Sherrier D.J."/>
            <person name="Shi R."/>
            <person name="Sims S."/>
            <person name="Singer S.R."/>
            <person name="Sinharoy S."/>
            <person name="Sterck L."/>
            <person name="Viollet A."/>
            <person name="Wang B.B."/>
            <person name="Wang K."/>
            <person name="Wang M."/>
            <person name="Wang X."/>
            <person name="Warfsmann J."/>
            <person name="Weissenbach J."/>
            <person name="White D.D."/>
            <person name="White J.D."/>
            <person name="Wiley G.B."/>
            <person name="Wincker P."/>
            <person name="Xing Y."/>
            <person name="Yang L."/>
            <person name="Yao Z."/>
            <person name="Ying F."/>
            <person name="Zhai J."/>
            <person name="Zhou L."/>
            <person name="Zuber A."/>
            <person name="Denarie J."/>
            <person name="Dixon R.A."/>
            <person name="May G.D."/>
            <person name="Schwartz D.C."/>
            <person name="Rogers J."/>
            <person name="Quetier F."/>
            <person name="Town C.D."/>
            <person name="Roe B.A."/>
        </authorList>
    </citation>
    <scope>NUCLEOTIDE SEQUENCE [LARGE SCALE GENOMIC DNA]</scope>
    <source>
        <strain evidence="1">A17</strain>
        <strain evidence="3 4">cv. Jemalong A17</strain>
    </source>
</reference>
<evidence type="ECO:0000313" key="3">
    <source>
        <dbReference type="EnsemblPlants" id="KEH17943"/>
    </source>
</evidence>
<organism evidence="1 4">
    <name type="scientific">Medicago truncatula</name>
    <name type="common">Barrel medic</name>
    <name type="synonym">Medicago tribuloides</name>
    <dbReference type="NCBI Taxonomy" id="3880"/>
    <lineage>
        <taxon>Eukaryota</taxon>
        <taxon>Viridiplantae</taxon>
        <taxon>Streptophyta</taxon>
        <taxon>Embryophyta</taxon>
        <taxon>Tracheophyta</taxon>
        <taxon>Spermatophyta</taxon>
        <taxon>Magnoliopsida</taxon>
        <taxon>eudicotyledons</taxon>
        <taxon>Gunneridae</taxon>
        <taxon>Pentapetalae</taxon>
        <taxon>rosids</taxon>
        <taxon>fabids</taxon>
        <taxon>Fabales</taxon>
        <taxon>Fabaceae</taxon>
        <taxon>Papilionoideae</taxon>
        <taxon>50 kb inversion clade</taxon>
        <taxon>NPAAA clade</taxon>
        <taxon>Hologalegina</taxon>
        <taxon>IRL clade</taxon>
        <taxon>Trifolieae</taxon>
        <taxon>Medicago</taxon>
    </lineage>
</organism>
<dbReference type="EnsemblPlants" id="KEH17943">
    <property type="protein sequence ID" value="KEH17943"/>
    <property type="gene ID" value="MTR_8g007545"/>
</dbReference>
<dbReference type="Proteomes" id="UP000002051">
    <property type="component" value="Chromosome 8"/>
</dbReference>
<name>A0A072TM88_MEDTR</name>
<dbReference type="EMBL" id="CM001224">
    <property type="protein sequence ID" value="KEH17943.1"/>
    <property type="molecule type" value="Genomic_DNA"/>
</dbReference>
<evidence type="ECO:0000313" key="1">
    <source>
        <dbReference type="EMBL" id="KEH17943.1"/>
    </source>
</evidence>
<evidence type="ECO:0000313" key="2">
    <source>
        <dbReference type="EMBL" id="RHN38718.1"/>
    </source>
</evidence>
<dbReference type="HOGENOM" id="CLU_2816326_0_0_1"/>